<dbReference type="EMBL" id="MU251243">
    <property type="protein sequence ID" value="KAG9258496.1"/>
    <property type="molecule type" value="Genomic_DNA"/>
</dbReference>
<keyword evidence="3" id="KW-1185">Reference proteome</keyword>
<dbReference type="PANTHER" id="PTHR41775:SF1">
    <property type="entry name" value="PEPTIDASE M6-LIKE DOMAIN-CONTAINING PROTEIN"/>
    <property type="match status" value="1"/>
</dbReference>
<dbReference type="Proteomes" id="UP000887229">
    <property type="component" value="Unassembled WGS sequence"/>
</dbReference>
<feature type="chain" id="PRO_5040399830" description="M6 metalloprotease" evidence="1">
    <location>
        <begin position="19"/>
        <end position="417"/>
    </location>
</feature>
<evidence type="ECO:0008006" key="4">
    <source>
        <dbReference type="Google" id="ProtNLM"/>
    </source>
</evidence>
<keyword evidence="1" id="KW-0732">Signal</keyword>
<feature type="signal peptide" evidence="1">
    <location>
        <begin position="1"/>
        <end position="18"/>
    </location>
</feature>
<protein>
    <recommendedName>
        <fullName evidence="4">M6 metalloprotease</fullName>
    </recommendedName>
</protein>
<evidence type="ECO:0000256" key="1">
    <source>
        <dbReference type="SAM" id="SignalP"/>
    </source>
</evidence>
<reference evidence="2" key="1">
    <citation type="journal article" date="2021" name="IMA Fungus">
        <title>Genomic characterization of three marine fungi, including Emericellopsis atlantica sp. nov. with signatures of a generalist lifestyle and marine biomass degradation.</title>
        <authorList>
            <person name="Hagestad O.C."/>
            <person name="Hou L."/>
            <person name="Andersen J.H."/>
            <person name="Hansen E.H."/>
            <person name="Altermark B."/>
            <person name="Li C."/>
            <person name="Kuhnert E."/>
            <person name="Cox R.J."/>
            <person name="Crous P.W."/>
            <person name="Spatafora J.W."/>
            <person name="Lail K."/>
            <person name="Amirebrahimi M."/>
            <person name="Lipzen A."/>
            <person name="Pangilinan J."/>
            <person name="Andreopoulos W."/>
            <person name="Hayes R.D."/>
            <person name="Ng V."/>
            <person name="Grigoriev I.V."/>
            <person name="Jackson S.A."/>
            <person name="Sutton T.D.S."/>
            <person name="Dobson A.D.W."/>
            <person name="Rama T."/>
        </authorList>
    </citation>
    <scope>NUCLEOTIDE SEQUENCE</scope>
    <source>
        <strain evidence="2">TS7</strain>
    </source>
</reference>
<dbReference type="PANTHER" id="PTHR41775">
    <property type="entry name" value="SECRETED PROTEIN-RELATED"/>
    <property type="match status" value="1"/>
</dbReference>
<accession>A0A9P8CW97</accession>
<gene>
    <name evidence="2" type="ORF">F5Z01DRAFT_643405</name>
</gene>
<evidence type="ECO:0000313" key="2">
    <source>
        <dbReference type="EMBL" id="KAG9258496.1"/>
    </source>
</evidence>
<evidence type="ECO:0000313" key="3">
    <source>
        <dbReference type="Proteomes" id="UP000887229"/>
    </source>
</evidence>
<name>A0A9P8CW97_9HYPO</name>
<organism evidence="2 3">
    <name type="scientific">Emericellopsis atlantica</name>
    <dbReference type="NCBI Taxonomy" id="2614577"/>
    <lineage>
        <taxon>Eukaryota</taxon>
        <taxon>Fungi</taxon>
        <taxon>Dikarya</taxon>
        <taxon>Ascomycota</taxon>
        <taxon>Pezizomycotina</taxon>
        <taxon>Sordariomycetes</taxon>
        <taxon>Hypocreomycetidae</taxon>
        <taxon>Hypocreales</taxon>
        <taxon>Bionectriaceae</taxon>
        <taxon>Emericellopsis</taxon>
    </lineage>
</organism>
<dbReference type="OrthoDB" id="3941110at2759"/>
<dbReference type="GeneID" id="70293610"/>
<dbReference type="RefSeq" id="XP_046122420.1">
    <property type="nucleotide sequence ID" value="XM_046262707.1"/>
</dbReference>
<comment type="caution">
    <text evidence="2">The sequence shown here is derived from an EMBL/GenBank/DDBJ whole genome shotgun (WGS) entry which is preliminary data.</text>
</comment>
<dbReference type="AlphaFoldDB" id="A0A9P8CW97"/>
<proteinExistence type="predicted"/>
<sequence length="417" mass="45103">MFLPICAALAALATAAHASLGTSDKSCRLPAPSDVDGSLGFNYTDDCAPSTGTLSSYMIYVDFPDAKANDTTESLYDVFFPDAIDWFETASYGKLQLEVDTALEGGFARMPQAADSYHFQRGMSGWDLVTYVQDAIDAHFDQVGMIPVVDVLYIVATRRATSITYSPSLGYPFTDPSGSLLTNKIAAFGFDSYDYYGSKVLNHETGHALCLPDLYPLAGGETGEYVGTWDMMGTIVGPSPDFFAWSKYRLGWIGEDEVDCVEDYGTTRHELIPVSSDKAGVKAVIIRHSDTKVLVAEARSDTGVDENACRSRVLVYSVDTKVQTGQGGIIVYDGNPKTGSPLCVGQGDVKSDAALSLEDGEQEIYVEDFGVKVKIIESDGPGFQIEVRKGEEAVEEDEDDESAATRLSILFSGSLFR</sequence>